<protein>
    <submittedName>
        <fullName evidence="1">Uncharacterized protein</fullName>
    </submittedName>
</protein>
<sequence>MTIGLARTNAEAHLYMELHPCPRCGEAVFDSTSSVITTPAGLASRYTGACPGCGTGREFEFDLPEVVLFPPAHGVRFGGDQPSRIVDAGEWLFVADMVLEHVAAVPDPRASAAELAGAKRDVEMAVAALDEVLKFLPAGADTAPPSAFWTDRGRQVQAAEPGRFRRVRLLAVREAYQRIAAAYAAL</sequence>
<name>A0A919PMG4_9ACTN</name>
<organism evidence="1 2">
    <name type="scientific">Dactylosporangium siamense</name>
    <dbReference type="NCBI Taxonomy" id="685454"/>
    <lineage>
        <taxon>Bacteria</taxon>
        <taxon>Bacillati</taxon>
        <taxon>Actinomycetota</taxon>
        <taxon>Actinomycetes</taxon>
        <taxon>Micromonosporales</taxon>
        <taxon>Micromonosporaceae</taxon>
        <taxon>Dactylosporangium</taxon>
    </lineage>
</organism>
<reference evidence="1" key="1">
    <citation type="submission" date="2021-01" db="EMBL/GenBank/DDBJ databases">
        <title>Whole genome shotgun sequence of Dactylosporangium siamense NBRC 106093.</title>
        <authorList>
            <person name="Komaki H."/>
            <person name="Tamura T."/>
        </authorList>
    </citation>
    <scope>NUCLEOTIDE SEQUENCE</scope>
    <source>
        <strain evidence="1">NBRC 106093</strain>
    </source>
</reference>
<dbReference type="RefSeq" id="WP_203848434.1">
    <property type="nucleotide sequence ID" value="NZ_BAAAVW010000015.1"/>
</dbReference>
<comment type="caution">
    <text evidence="1">The sequence shown here is derived from an EMBL/GenBank/DDBJ whole genome shotgun (WGS) entry which is preliminary data.</text>
</comment>
<evidence type="ECO:0000313" key="1">
    <source>
        <dbReference type="EMBL" id="GIG46664.1"/>
    </source>
</evidence>
<gene>
    <name evidence="1" type="ORF">Dsi01nite_047050</name>
</gene>
<keyword evidence="2" id="KW-1185">Reference proteome</keyword>
<accession>A0A919PMG4</accession>
<evidence type="ECO:0000313" key="2">
    <source>
        <dbReference type="Proteomes" id="UP000660611"/>
    </source>
</evidence>
<proteinExistence type="predicted"/>
<dbReference type="AlphaFoldDB" id="A0A919PMG4"/>
<dbReference type="Proteomes" id="UP000660611">
    <property type="component" value="Unassembled WGS sequence"/>
</dbReference>
<dbReference type="EMBL" id="BONQ01000076">
    <property type="protein sequence ID" value="GIG46664.1"/>
    <property type="molecule type" value="Genomic_DNA"/>
</dbReference>